<dbReference type="Proteomes" id="UP001286313">
    <property type="component" value="Unassembled WGS sequence"/>
</dbReference>
<sequence>RSQKAVLGSLQSHFNVEEVTEGRPAKCSS</sequence>
<keyword evidence="2" id="KW-1185">Reference proteome</keyword>
<proteinExistence type="predicted"/>
<accession>A0AAE1EKI0</accession>
<dbReference type="AlphaFoldDB" id="A0AAE1EKI0"/>
<evidence type="ECO:0000313" key="1">
    <source>
        <dbReference type="EMBL" id="KAK3855657.1"/>
    </source>
</evidence>
<protein>
    <submittedName>
        <fullName evidence="1">Uncharacterized protein</fullName>
    </submittedName>
</protein>
<dbReference type="EMBL" id="JAWQEG010006136">
    <property type="protein sequence ID" value="KAK3855657.1"/>
    <property type="molecule type" value="Genomic_DNA"/>
</dbReference>
<comment type="caution">
    <text evidence="1">The sequence shown here is derived from an EMBL/GenBank/DDBJ whole genome shotgun (WGS) entry which is preliminary data.</text>
</comment>
<evidence type="ECO:0000313" key="2">
    <source>
        <dbReference type="Proteomes" id="UP001286313"/>
    </source>
</evidence>
<gene>
    <name evidence="1" type="ORF">Pcinc_037955</name>
</gene>
<name>A0AAE1EKI0_PETCI</name>
<reference evidence="1" key="1">
    <citation type="submission" date="2023-10" db="EMBL/GenBank/DDBJ databases">
        <title>Genome assemblies of two species of porcelain crab, Petrolisthes cinctipes and Petrolisthes manimaculis (Anomura: Porcellanidae).</title>
        <authorList>
            <person name="Angst P."/>
        </authorList>
    </citation>
    <scope>NUCLEOTIDE SEQUENCE</scope>
    <source>
        <strain evidence="1">PB745_01</strain>
        <tissue evidence="1">Gill</tissue>
    </source>
</reference>
<feature type="non-terminal residue" evidence="1">
    <location>
        <position position="1"/>
    </location>
</feature>
<organism evidence="1 2">
    <name type="scientific">Petrolisthes cinctipes</name>
    <name type="common">Flat porcelain crab</name>
    <dbReference type="NCBI Taxonomy" id="88211"/>
    <lineage>
        <taxon>Eukaryota</taxon>
        <taxon>Metazoa</taxon>
        <taxon>Ecdysozoa</taxon>
        <taxon>Arthropoda</taxon>
        <taxon>Crustacea</taxon>
        <taxon>Multicrustacea</taxon>
        <taxon>Malacostraca</taxon>
        <taxon>Eumalacostraca</taxon>
        <taxon>Eucarida</taxon>
        <taxon>Decapoda</taxon>
        <taxon>Pleocyemata</taxon>
        <taxon>Anomura</taxon>
        <taxon>Galatheoidea</taxon>
        <taxon>Porcellanidae</taxon>
        <taxon>Petrolisthes</taxon>
    </lineage>
</organism>